<feature type="domain" description="Peptidase C83" evidence="6">
    <location>
        <begin position="37"/>
        <end position="306"/>
    </location>
</feature>
<dbReference type="GO" id="GO:0046938">
    <property type="term" value="P:phytochelatin biosynthetic process"/>
    <property type="evidence" value="ECO:0007669"/>
    <property type="project" value="InterPro"/>
</dbReference>
<keyword evidence="4" id="KW-0479">Metal-binding</keyword>
<dbReference type="EC" id="2.3.2.15" evidence="1"/>
<evidence type="ECO:0000256" key="5">
    <source>
        <dbReference type="SAM" id="MobiDB-lite"/>
    </source>
</evidence>
<dbReference type="PROSITE" id="PS51443">
    <property type="entry name" value="PCS"/>
    <property type="match status" value="1"/>
</dbReference>
<feature type="region of interest" description="Disordered" evidence="5">
    <location>
        <begin position="1"/>
        <end position="38"/>
    </location>
</feature>
<dbReference type="SUPFAM" id="SSF54001">
    <property type="entry name" value="Cysteine proteinases"/>
    <property type="match status" value="1"/>
</dbReference>
<accession>L7ZGG3</accession>
<dbReference type="GO" id="GO:0016756">
    <property type="term" value="F:glutathione gamma-glutamylcysteinyltransferase activity"/>
    <property type="evidence" value="ECO:0007669"/>
    <property type="project" value="UniProtKB-EC"/>
</dbReference>
<dbReference type="InterPro" id="IPR038156">
    <property type="entry name" value="PCS_N_sf"/>
</dbReference>
<sequence length="354" mass="39884">MVDQIATRHNNANKQPKCPLPTPLFTSNTPLPQPHPSPTYSFKKRILPSNLTSFHSPTGKRLFLQSLRSNHANAYFPLIQQFINQSDPAYCGLTTLVLVLNALGMDPNVRWKGGWRWYGNEDMLLERCGCVEEERVKREGISLEVFGGMGRCQGVSVQVKRPLSADDGSSEEGSVIGPIRCFGVDEFRRDVVEGVSNPPPTDWEDEYDEGQHQYHQHTNNGDKTNNGGYFLVTSFSRKSLHQTGDGHFSPIAAYHEPTDSCLVLDVARFKYTPYWVPLHELYNAMVPVDLATQKSRGWVLMSPPARNRKIDERSMTNEEREGKRPAECVPLAGSGVSICPVEKIKVEYCSFRRI</sequence>
<dbReference type="InterPro" id="IPR040409">
    <property type="entry name" value="PCS-like"/>
</dbReference>
<evidence type="ECO:0000259" key="6">
    <source>
        <dbReference type="PROSITE" id="PS51443"/>
    </source>
</evidence>
<keyword evidence="2" id="KW-0104">Cadmium</keyword>
<dbReference type="Pfam" id="PF05023">
    <property type="entry name" value="Phytochelatin"/>
    <property type="match status" value="1"/>
</dbReference>
<dbReference type="InterPro" id="IPR007719">
    <property type="entry name" value="PCS_N"/>
</dbReference>
<evidence type="ECO:0000256" key="4">
    <source>
        <dbReference type="ARBA" id="ARBA00022723"/>
    </source>
</evidence>
<dbReference type="InterPro" id="IPR038765">
    <property type="entry name" value="Papain-like_cys_pep_sf"/>
</dbReference>
<reference evidence="7" key="1">
    <citation type="journal article" date="2013" name="J. Phycol.">
        <title>Characterization of a High Affinity Phytochelatin Synthase from the Cd-Utilizing Marine Diatom Thalassiosira pseudonana.</title>
        <authorList>
            <person name="Gupton-Campolongo T."/>
            <person name="Damasceno L.M."/>
            <person name="Hay A.G."/>
            <person name="Ahner B.A."/>
        </authorList>
    </citation>
    <scope>NUCLEOTIDE SEQUENCE</scope>
</reference>
<proteinExistence type="evidence at transcript level"/>
<evidence type="ECO:0000256" key="1">
    <source>
        <dbReference type="ARBA" id="ARBA00012468"/>
    </source>
</evidence>
<dbReference type="GO" id="GO:0046872">
    <property type="term" value="F:metal ion binding"/>
    <property type="evidence" value="ECO:0007669"/>
    <property type="project" value="UniProtKB-KW"/>
</dbReference>
<organism evidence="7">
    <name type="scientific">Thalassiosira pseudonana</name>
    <name type="common">Marine diatom</name>
    <name type="synonym">Cyclotella nana</name>
    <dbReference type="NCBI Taxonomy" id="35128"/>
    <lineage>
        <taxon>Eukaryota</taxon>
        <taxon>Sar</taxon>
        <taxon>Stramenopiles</taxon>
        <taxon>Ochrophyta</taxon>
        <taxon>Bacillariophyta</taxon>
        <taxon>Coscinodiscophyceae</taxon>
        <taxon>Thalassiosirophycidae</taxon>
        <taxon>Thalassiosirales</taxon>
        <taxon>Thalassiosiraceae</taxon>
        <taxon>Thalassiosira</taxon>
    </lineage>
</organism>
<protein>
    <recommendedName>
        <fullName evidence="1">glutathione gamma-glutamylcysteinyltransferase</fullName>
        <ecNumber evidence="1">2.3.2.15</ecNumber>
    </recommendedName>
</protein>
<evidence type="ECO:0000256" key="2">
    <source>
        <dbReference type="ARBA" id="ARBA00022539"/>
    </source>
</evidence>
<keyword evidence="3" id="KW-0808">Transferase</keyword>
<name>L7ZGG3_THAPS</name>
<dbReference type="AlphaFoldDB" id="L7ZGG3"/>
<evidence type="ECO:0000313" key="7">
    <source>
        <dbReference type="EMBL" id="AGE13358.1"/>
    </source>
</evidence>
<dbReference type="GO" id="GO:0010038">
    <property type="term" value="P:response to metal ion"/>
    <property type="evidence" value="ECO:0007669"/>
    <property type="project" value="InterPro"/>
</dbReference>
<dbReference type="Gene3D" id="3.90.70.30">
    <property type="entry name" value="Phytochelatin synthase, N-terminal domain"/>
    <property type="match status" value="1"/>
</dbReference>
<gene>
    <name evidence="7" type="primary">PCS2</name>
</gene>
<dbReference type="PANTHER" id="PTHR33447">
    <property type="entry name" value="GLUTATHIONE GAMMA-GLUTAMYLCYSTEINYLTRANSFERASE"/>
    <property type="match status" value="1"/>
</dbReference>
<evidence type="ECO:0000256" key="3">
    <source>
        <dbReference type="ARBA" id="ARBA00022679"/>
    </source>
</evidence>
<dbReference type="EMBL" id="JX418033">
    <property type="protein sequence ID" value="AGE13358.1"/>
    <property type="molecule type" value="mRNA"/>
</dbReference>